<evidence type="ECO:0000256" key="1">
    <source>
        <dbReference type="SAM" id="MobiDB-lite"/>
    </source>
</evidence>
<sequence>EKRLNSNLNFTYHSADWINHRDESLITISDSSDEELPLLLEMPEKQQTEEDDDDVVILAEVIFGSCNCCAFFIHGLYSQVILELTGNQEPGPSLLSPVKMSPQAAANTETICLGNADLPPQQEEKMEAREQQGENLEPEKKIEEIAAKTTMEQEGIQENNQLQPQRFAPVQDEPRAVANGCVPQQGQPEADPSSLRAYGEKAPGPAFPRPEPQQDGIPGPASPQPAHPPEEESGQPAGRDNAREQPGPAFPAQGSHELGSGDVPEQGAAGQEQEQDLTALLIRETVGIARAPLPPVCMMFSDRFFKVCRVSHAQNTQLQIFVWLRFSCVPGEERVMNCHGKLWFEVK</sequence>
<evidence type="ECO:0000313" key="3">
    <source>
        <dbReference type="Proteomes" id="UP000694560"/>
    </source>
</evidence>
<name>A0A8C5UFQ2_9PASS</name>
<keyword evidence="3" id="KW-1185">Reference proteome</keyword>
<feature type="region of interest" description="Disordered" evidence="1">
    <location>
        <begin position="178"/>
        <end position="273"/>
    </location>
</feature>
<dbReference type="AlphaFoldDB" id="A0A8C5UFQ2"/>
<evidence type="ECO:0000313" key="2">
    <source>
        <dbReference type="Ensembl" id="ENSMCSP00000021084.1"/>
    </source>
</evidence>
<proteinExistence type="predicted"/>
<dbReference type="OrthoDB" id="10009520at2759"/>
<reference evidence="2" key="1">
    <citation type="submission" date="2025-08" db="UniProtKB">
        <authorList>
            <consortium name="Ensembl"/>
        </authorList>
    </citation>
    <scope>IDENTIFICATION</scope>
</reference>
<dbReference type="Proteomes" id="UP000694560">
    <property type="component" value="Unplaced"/>
</dbReference>
<organism evidence="2 3">
    <name type="scientific">Malurus cyaneus samueli</name>
    <dbReference type="NCBI Taxonomy" id="2593467"/>
    <lineage>
        <taxon>Eukaryota</taxon>
        <taxon>Metazoa</taxon>
        <taxon>Chordata</taxon>
        <taxon>Craniata</taxon>
        <taxon>Vertebrata</taxon>
        <taxon>Euteleostomi</taxon>
        <taxon>Archelosauria</taxon>
        <taxon>Archosauria</taxon>
        <taxon>Dinosauria</taxon>
        <taxon>Saurischia</taxon>
        <taxon>Theropoda</taxon>
        <taxon>Coelurosauria</taxon>
        <taxon>Aves</taxon>
        <taxon>Neognathae</taxon>
        <taxon>Neoaves</taxon>
        <taxon>Telluraves</taxon>
        <taxon>Australaves</taxon>
        <taxon>Passeriformes</taxon>
        <taxon>Meliphagoidea</taxon>
        <taxon>Maluridae</taxon>
        <taxon>Malurus</taxon>
    </lineage>
</organism>
<reference evidence="2" key="2">
    <citation type="submission" date="2025-09" db="UniProtKB">
        <authorList>
            <consortium name="Ensembl"/>
        </authorList>
    </citation>
    <scope>IDENTIFICATION</scope>
</reference>
<protein>
    <submittedName>
        <fullName evidence="2">Uncharacterized protein</fullName>
    </submittedName>
</protein>
<accession>A0A8C5UFQ2</accession>
<dbReference type="Ensembl" id="ENSMCST00000021613.1">
    <property type="protein sequence ID" value="ENSMCSP00000021084.1"/>
    <property type="gene ID" value="ENSMCSG00000014760.1"/>
</dbReference>